<name>A0A9W8QU12_9HYPO</name>
<comment type="caution">
    <text evidence="1">The sequence shown here is derived from an EMBL/GenBank/DDBJ whole genome shotgun (WGS) entry which is preliminary data.</text>
</comment>
<dbReference type="AlphaFoldDB" id="A0A9W8QU12"/>
<protein>
    <submittedName>
        <fullName evidence="1">Uncharacterized protein</fullName>
    </submittedName>
</protein>
<organism evidence="1 2">
    <name type="scientific">Fusarium falciforme</name>
    <dbReference type="NCBI Taxonomy" id="195108"/>
    <lineage>
        <taxon>Eukaryota</taxon>
        <taxon>Fungi</taxon>
        <taxon>Dikarya</taxon>
        <taxon>Ascomycota</taxon>
        <taxon>Pezizomycotina</taxon>
        <taxon>Sordariomycetes</taxon>
        <taxon>Hypocreomycetidae</taxon>
        <taxon>Hypocreales</taxon>
        <taxon>Nectriaceae</taxon>
        <taxon>Fusarium</taxon>
        <taxon>Fusarium solani species complex</taxon>
    </lineage>
</organism>
<keyword evidence="2" id="KW-1185">Reference proteome</keyword>
<evidence type="ECO:0000313" key="1">
    <source>
        <dbReference type="EMBL" id="KAJ4176249.1"/>
    </source>
</evidence>
<sequence>MTQAASLVVADFHLMTRYSNVCEIEGGGGKKDYSPLYPKHVVTWSIGAVPSNQWNCDGFTSPSNFPIVLPQNGEGFGWNGYNYPDICGSGPVDFWEVNGTLEVWIHNANPGQKVATCYRQNGDTIHCGGTCNIQNISDVWVCVDTNLCS</sequence>
<dbReference type="EMBL" id="JAOQAV010000218">
    <property type="protein sequence ID" value="KAJ4176249.1"/>
    <property type="molecule type" value="Genomic_DNA"/>
</dbReference>
<evidence type="ECO:0000313" key="2">
    <source>
        <dbReference type="Proteomes" id="UP001152087"/>
    </source>
</evidence>
<reference evidence="1" key="1">
    <citation type="submission" date="2022-09" db="EMBL/GenBank/DDBJ databases">
        <title>Fusarium specimens isolated from Avocado Roots.</title>
        <authorList>
            <person name="Stajich J."/>
            <person name="Roper C."/>
            <person name="Heimlech-Rivalta G."/>
        </authorList>
    </citation>
    <scope>NUCLEOTIDE SEQUENCE</scope>
    <source>
        <strain evidence="1">A02</strain>
    </source>
</reference>
<proteinExistence type="predicted"/>
<accession>A0A9W8QU12</accession>
<gene>
    <name evidence="1" type="ORF">NW755_014522</name>
</gene>
<dbReference type="Proteomes" id="UP001152087">
    <property type="component" value="Unassembled WGS sequence"/>
</dbReference>